<dbReference type="Pfam" id="PF13669">
    <property type="entry name" value="Glyoxalase_4"/>
    <property type="match status" value="1"/>
</dbReference>
<proteinExistence type="predicted"/>
<keyword evidence="2" id="KW-1185">Reference proteome</keyword>
<name>A0ABR4PCH0_9HELO</name>
<organism evidence="1 2">
    <name type="scientific">Phlyctema vagabunda</name>
    <dbReference type="NCBI Taxonomy" id="108571"/>
    <lineage>
        <taxon>Eukaryota</taxon>
        <taxon>Fungi</taxon>
        <taxon>Dikarya</taxon>
        <taxon>Ascomycota</taxon>
        <taxon>Pezizomycotina</taxon>
        <taxon>Leotiomycetes</taxon>
        <taxon>Helotiales</taxon>
        <taxon>Dermateaceae</taxon>
        <taxon>Phlyctema</taxon>
    </lineage>
</organism>
<sequence>MTEQNSQSFSVPGTLKPFLGNPMEICVVTKDYKRTISSLHNLGIGPWRIYRFSPSNTTNQTYNGTSSAFEGMFCFAEFQTSGGATDAAASNSSPTNMVYEVIQPVSGPSIFQDFLDEHGEGIHHIAYDCNNVPFEDRLKEFKDRGFKLVQGGSFMGRNHFAFFTEEGQDRTGTCFETYEFPSDWEYPEPEEWYPPKKSA</sequence>
<comment type="caution">
    <text evidence="1">The sequence shown here is derived from an EMBL/GenBank/DDBJ whole genome shotgun (WGS) entry which is preliminary data.</text>
</comment>
<evidence type="ECO:0000313" key="1">
    <source>
        <dbReference type="EMBL" id="KAL3421020.1"/>
    </source>
</evidence>
<accession>A0ABR4PCH0</accession>
<protein>
    <recommendedName>
        <fullName evidence="3">VOC domain-containing protein</fullName>
    </recommendedName>
</protein>
<dbReference type="EMBL" id="JBFCZG010000006">
    <property type="protein sequence ID" value="KAL3421020.1"/>
    <property type="molecule type" value="Genomic_DNA"/>
</dbReference>
<dbReference type="SUPFAM" id="SSF54593">
    <property type="entry name" value="Glyoxalase/Bleomycin resistance protein/Dihydroxybiphenyl dioxygenase"/>
    <property type="match status" value="1"/>
</dbReference>
<dbReference type="InterPro" id="IPR029068">
    <property type="entry name" value="Glyas_Bleomycin-R_OHBP_Dase"/>
</dbReference>
<evidence type="ECO:0000313" key="2">
    <source>
        <dbReference type="Proteomes" id="UP001629113"/>
    </source>
</evidence>
<dbReference type="Proteomes" id="UP001629113">
    <property type="component" value="Unassembled WGS sequence"/>
</dbReference>
<reference evidence="1 2" key="1">
    <citation type="submission" date="2024-06" db="EMBL/GenBank/DDBJ databases">
        <title>Complete genome of Phlyctema vagabunda strain 19-DSS-EL-015.</title>
        <authorList>
            <person name="Fiorenzani C."/>
        </authorList>
    </citation>
    <scope>NUCLEOTIDE SEQUENCE [LARGE SCALE GENOMIC DNA]</scope>
    <source>
        <strain evidence="1 2">19-DSS-EL-015</strain>
    </source>
</reference>
<evidence type="ECO:0008006" key="3">
    <source>
        <dbReference type="Google" id="ProtNLM"/>
    </source>
</evidence>
<dbReference type="Gene3D" id="3.10.180.10">
    <property type="entry name" value="2,3-Dihydroxybiphenyl 1,2-Dioxygenase, domain 1"/>
    <property type="match status" value="1"/>
</dbReference>
<gene>
    <name evidence="1" type="ORF">PVAG01_07465</name>
</gene>